<dbReference type="InterPro" id="IPR051909">
    <property type="entry name" value="MFP_Cation_Efflux"/>
</dbReference>
<proteinExistence type="predicted"/>
<dbReference type="GO" id="GO:0015679">
    <property type="term" value="P:plasma membrane copper ion transport"/>
    <property type="evidence" value="ECO:0007669"/>
    <property type="project" value="TreeGrafter"/>
</dbReference>
<evidence type="ECO:0000313" key="2">
    <source>
        <dbReference type="EMBL" id="SVD75029.1"/>
    </source>
</evidence>
<dbReference type="EMBL" id="UINC01170802">
    <property type="protein sequence ID" value="SVD75029.1"/>
    <property type="molecule type" value="Genomic_DNA"/>
</dbReference>
<sequence>MAISILTAADREANTVILDETGVKNLRIQTEPVKKRVYETTVFAIGHLEEIPANRSVLSTRIAGRVVKLKAFVGDAVAKDQVLAV</sequence>
<dbReference type="GO" id="GO:0060003">
    <property type="term" value="P:copper ion export"/>
    <property type="evidence" value="ECO:0007669"/>
    <property type="project" value="TreeGrafter"/>
</dbReference>
<feature type="non-terminal residue" evidence="2">
    <location>
        <position position="85"/>
    </location>
</feature>
<reference evidence="2" key="1">
    <citation type="submission" date="2018-05" db="EMBL/GenBank/DDBJ databases">
        <authorList>
            <person name="Lanie J.A."/>
            <person name="Ng W.-L."/>
            <person name="Kazmierczak K.M."/>
            <person name="Andrzejewski T.M."/>
            <person name="Davidsen T.M."/>
            <person name="Wayne K.J."/>
            <person name="Tettelin H."/>
            <person name="Glass J.I."/>
            <person name="Rusch D."/>
            <person name="Podicherti R."/>
            <person name="Tsui H.-C.T."/>
            <person name="Winkler M.E."/>
        </authorList>
    </citation>
    <scope>NUCLEOTIDE SEQUENCE</scope>
</reference>
<keyword evidence="1" id="KW-0813">Transport</keyword>
<name>A0A382XW31_9ZZZZ</name>
<evidence type="ECO:0008006" key="3">
    <source>
        <dbReference type="Google" id="ProtNLM"/>
    </source>
</evidence>
<dbReference type="PANTHER" id="PTHR30097:SF4">
    <property type="entry name" value="SLR6042 PROTEIN"/>
    <property type="match status" value="1"/>
</dbReference>
<dbReference type="PANTHER" id="PTHR30097">
    <property type="entry name" value="CATION EFFLUX SYSTEM PROTEIN CUSB"/>
    <property type="match status" value="1"/>
</dbReference>
<dbReference type="AlphaFoldDB" id="A0A382XW31"/>
<accession>A0A382XW31</accession>
<organism evidence="2">
    <name type="scientific">marine metagenome</name>
    <dbReference type="NCBI Taxonomy" id="408172"/>
    <lineage>
        <taxon>unclassified sequences</taxon>
        <taxon>metagenomes</taxon>
        <taxon>ecological metagenomes</taxon>
    </lineage>
</organism>
<protein>
    <recommendedName>
        <fullName evidence="3">RND efflux pump membrane fusion protein barrel-sandwich domain-containing protein</fullName>
    </recommendedName>
</protein>
<dbReference type="GO" id="GO:0030313">
    <property type="term" value="C:cell envelope"/>
    <property type="evidence" value="ECO:0007669"/>
    <property type="project" value="TreeGrafter"/>
</dbReference>
<gene>
    <name evidence="2" type="ORF">METZ01_LOCUS427883</name>
</gene>
<evidence type="ECO:0000256" key="1">
    <source>
        <dbReference type="ARBA" id="ARBA00022448"/>
    </source>
</evidence>